<keyword evidence="1" id="KW-0472">Membrane</keyword>
<accession>D9Z4U7</accession>
<name>D9Z4U7_ECOLX</name>
<proteinExistence type="predicted"/>
<dbReference type="NCBIfam" id="NF010265">
    <property type="entry name" value="PRK13711.1"/>
    <property type="match status" value="1"/>
</dbReference>
<feature type="transmembrane region" description="Helical" evidence="1">
    <location>
        <begin position="53"/>
        <end position="77"/>
    </location>
</feature>
<keyword evidence="1" id="KW-1133">Transmembrane helix</keyword>
<gene>
    <name evidence="2" type="primary">trbJ</name>
</gene>
<geneLocation type="plasmid" evidence="2">
    <name>pEC_B24</name>
</geneLocation>
<dbReference type="AlphaFoldDB" id="D9Z4U7"/>
<keyword evidence="2" id="KW-0614">Plasmid</keyword>
<dbReference type="EMBL" id="GU371926">
    <property type="protein sequence ID" value="ADL13897.1"/>
    <property type="molecule type" value="Genomic_DNA"/>
</dbReference>
<protein>
    <submittedName>
        <fullName evidence="2">TrbJ</fullName>
    </submittedName>
</protein>
<reference evidence="2" key="1">
    <citation type="journal article" date="2010" name="PLoS ONE">
        <title>Complete nucleotide sequence of CTX-M-15-plasmids from clinical Escherichia coli isolates: insertional events of transposons and insertion sequences.</title>
        <authorList>
            <person name="Smet A."/>
            <person name="Van Nieuwerburgh F."/>
            <person name="Vandekerckhove T.T."/>
            <person name="Martel A."/>
            <person name="Deforce D."/>
            <person name="Butaye P."/>
            <person name="Haesebrouck F."/>
        </authorList>
    </citation>
    <scope>NUCLEOTIDE SEQUENCE</scope>
    <source>
        <strain evidence="2">B24</strain>
        <plasmid evidence="2">pEC_B24</plasmid>
    </source>
</reference>
<sequence>MSRWPHRPPSWSTSTRLRHYRFYRGQRMLPVLWRGWIPFCRCTEGKKVRNKQVVLLIAGISGIATGIIVSLNIPFIRQGLFYPASPVEIVVSLCLTFSVSVVFFVGAIVGWISVSEIYYSRRTGRKYRDIPADMSYAPGEQIKGGQE</sequence>
<feature type="transmembrane region" description="Helical" evidence="1">
    <location>
        <begin position="89"/>
        <end position="119"/>
    </location>
</feature>
<evidence type="ECO:0000256" key="1">
    <source>
        <dbReference type="SAM" id="Phobius"/>
    </source>
</evidence>
<organism evidence="2">
    <name type="scientific">Escherichia coli</name>
    <dbReference type="NCBI Taxonomy" id="562"/>
    <lineage>
        <taxon>Bacteria</taxon>
        <taxon>Pseudomonadati</taxon>
        <taxon>Pseudomonadota</taxon>
        <taxon>Gammaproteobacteria</taxon>
        <taxon>Enterobacterales</taxon>
        <taxon>Enterobacteriaceae</taxon>
        <taxon>Escherichia</taxon>
    </lineage>
</organism>
<keyword evidence="1" id="KW-0812">Transmembrane</keyword>
<evidence type="ECO:0000313" key="2">
    <source>
        <dbReference type="EMBL" id="ADL13897.1"/>
    </source>
</evidence>